<dbReference type="RefSeq" id="WP_220806909.1">
    <property type="nucleotide sequence ID" value="NZ_BPMK01000003.1"/>
</dbReference>
<keyword evidence="1" id="KW-0413">Isomerase</keyword>
<dbReference type="InterPro" id="IPR004220">
    <property type="entry name" value="5-COMe_2-OHmuconate_Isoase"/>
</dbReference>
<dbReference type="SUPFAM" id="SSF55331">
    <property type="entry name" value="Tautomerase/MIF"/>
    <property type="match status" value="1"/>
</dbReference>
<protein>
    <submittedName>
        <fullName evidence="1">5-carboxymethyl-2-hydroxymuconate isomerase</fullName>
    </submittedName>
</protein>
<sequence length="121" mass="13387">MPHLTVEYSANVAGFDPLPALRAMNRALAATGEFKEIDIKARARRVEDFIVGTEEDQRGFIHAKLAILSGRSEDTKKRVSETLLEALQAATPRVPGLHLQLCAEIIDIDRASYAKSLRQDT</sequence>
<dbReference type="PANTHER" id="PTHR37950:SF1">
    <property type="entry name" value="4-HYDROXYPHENYLACETATE CATABOLISM PROTEIN"/>
    <property type="match status" value="1"/>
</dbReference>
<accession>A0ABQ4Q0V2</accession>
<dbReference type="Proteomes" id="UP000887222">
    <property type="component" value="Unassembled WGS sequence"/>
</dbReference>
<dbReference type="EMBL" id="BPMK01000003">
    <property type="protein sequence ID" value="GIZ50728.1"/>
    <property type="molecule type" value="Genomic_DNA"/>
</dbReference>
<dbReference type="CDD" id="cd00580">
    <property type="entry name" value="CHMI"/>
    <property type="match status" value="1"/>
</dbReference>
<dbReference type="Pfam" id="PF02962">
    <property type="entry name" value="CHMI"/>
    <property type="match status" value="1"/>
</dbReference>
<reference evidence="1 2" key="1">
    <citation type="journal article" date="2022" name="Int. J. Syst. Evol. Microbiol.">
        <title>Noviherbaspirillum aridicola sp. nov., isolated from an arid soil in Pakistan.</title>
        <authorList>
            <person name="Khan I.U."/>
            <person name="Saqib M."/>
            <person name="Amin A."/>
            <person name="Hussain F."/>
            <person name="Li L."/>
            <person name="Liu Y.H."/>
            <person name="Fang B.Z."/>
            <person name="Ahmed I."/>
            <person name="Li W.J."/>
        </authorList>
    </citation>
    <scope>NUCLEOTIDE SEQUENCE [LARGE SCALE GENOMIC DNA]</scope>
    <source>
        <strain evidence="1 2">NCCP-691</strain>
    </source>
</reference>
<dbReference type="PANTHER" id="PTHR37950">
    <property type="entry name" value="4-HYDROXYPHENYLACETATE CATABOLISM PROTEIN"/>
    <property type="match status" value="1"/>
</dbReference>
<evidence type="ECO:0000313" key="1">
    <source>
        <dbReference type="EMBL" id="GIZ50728.1"/>
    </source>
</evidence>
<keyword evidence="2" id="KW-1185">Reference proteome</keyword>
<evidence type="ECO:0000313" key="2">
    <source>
        <dbReference type="Proteomes" id="UP000887222"/>
    </source>
</evidence>
<name>A0ABQ4Q0V2_9BURK</name>
<organism evidence="1 2">
    <name type="scientific">Noviherbaspirillum aridicola</name>
    <dbReference type="NCBI Taxonomy" id="2849687"/>
    <lineage>
        <taxon>Bacteria</taxon>
        <taxon>Pseudomonadati</taxon>
        <taxon>Pseudomonadota</taxon>
        <taxon>Betaproteobacteria</taxon>
        <taxon>Burkholderiales</taxon>
        <taxon>Oxalobacteraceae</taxon>
        <taxon>Noviherbaspirillum</taxon>
    </lineage>
</organism>
<gene>
    <name evidence="1" type="ORF">NCCP691_07420</name>
</gene>
<proteinExistence type="predicted"/>
<dbReference type="GO" id="GO:0016853">
    <property type="term" value="F:isomerase activity"/>
    <property type="evidence" value="ECO:0007669"/>
    <property type="project" value="UniProtKB-KW"/>
</dbReference>
<dbReference type="Gene3D" id="3.30.429.10">
    <property type="entry name" value="Macrophage Migration Inhibitory Factor"/>
    <property type="match status" value="1"/>
</dbReference>
<comment type="caution">
    <text evidence="1">The sequence shown here is derived from an EMBL/GenBank/DDBJ whole genome shotgun (WGS) entry which is preliminary data.</text>
</comment>
<dbReference type="InterPro" id="IPR014347">
    <property type="entry name" value="Tautomerase/MIF_sf"/>
</dbReference>